<dbReference type="Gene3D" id="3.40.50.1820">
    <property type="entry name" value="alpha/beta hydrolase"/>
    <property type="match status" value="1"/>
</dbReference>
<comment type="caution">
    <text evidence="2">The sequence shown here is derived from an EMBL/GenBank/DDBJ whole genome shotgun (WGS) entry which is preliminary data.</text>
</comment>
<dbReference type="GO" id="GO:0046503">
    <property type="term" value="P:glycerolipid catabolic process"/>
    <property type="evidence" value="ECO:0007669"/>
    <property type="project" value="TreeGrafter"/>
</dbReference>
<reference evidence="2 3" key="1">
    <citation type="submission" date="2016-10" db="EMBL/GenBank/DDBJ databases">
        <title>Genome sequence of the basidiomycete white-rot fungus Trametes pubescens.</title>
        <authorList>
            <person name="Makela M.R."/>
            <person name="Granchi Z."/>
            <person name="Peng M."/>
            <person name="De Vries R.P."/>
            <person name="Grigoriev I."/>
            <person name="Riley R."/>
            <person name="Hilden K."/>
        </authorList>
    </citation>
    <scope>NUCLEOTIDE SEQUENCE [LARGE SCALE GENOMIC DNA]</scope>
    <source>
        <strain evidence="2 3">FBCC735</strain>
    </source>
</reference>
<dbReference type="GO" id="GO:0004806">
    <property type="term" value="F:triacylglycerol lipase activity"/>
    <property type="evidence" value="ECO:0007669"/>
    <property type="project" value="TreeGrafter"/>
</dbReference>
<evidence type="ECO:0000259" key="1">
    <source>
        <dbReference type="Pfam" id="PF12697"/>
    </source>
</evidence>
<keyword evidence="3" id="KW-1185">Reference proteome</keyword>
<evidence type="ECO:0000313" key="3">
    <source>
        <dbReference type="Proteomes" id="UP000184267"/>
    </source>
</evidence>
<dbReference type="PANTHER" id="PTHR43433:SF5">
    <property type="entry name" value="AB HYDROLASE-1 DOMAIN-CONTAINING PROTEIN"/>
    <property type="match status" value="1"/>
</dbReference>
<evidence type="ECO:0000313" key="2">
    <source>
        <dbReference type="EMBL" id="OJT12965.1"/>
    </source>
</evidence>
<dbReference type="InterPro" id="IPR000073">
    <property type="entry name" value="AB_hydrolase_1"/>
</dbReference>
<dbReference type="SUPFAM" id="SSF53474">
    <property type="entry name" value="alpha/beta-Hydrolases"/>
    <property type="match status" value="1"/>
</dbReference>
<protein>
    <recommendedName>
        <fullName evidence="1">AB hydrolase-1 domain-containing protein</fullName>
    </recommendedName>
</protein>
<dbReference type="EMBL" id="MNAD01000443">
    <property type="protein sequence ID" value="OJT12965.1"/>
    <property type="molecule type" value="Genomic_DNA"/>
</dbReference>
<accession>A0A1M2VZD4</accession>
<dbReference type="AlphaFoldDB" id="A0A1M2VZD4"/>
<dbReference type="OMA" id="RWDAAHI"/>
<name>A0A1M2VZD4_TRAPU</name>
<dbReference type="InterPro" id="IPR050471">
    <property type="entry name" value="AB_hydrolase"/>
</dbReference>
<dbReference type="OrthoDB" id="408373at2759"/>
<proteinExistence type="predicted"/>
<dbReference type="STRING" id="154538.A0A1M2VZD4"/>
<sequence>MASMSSYMASDDVHCDTPNAHLPPTTNADLYGKGYSEAPKTTFDATLFVVQLALLLQYIRWDAAHIVGFSMGGGVAAAFASSMRHLVVGKVVFIAAAGLLTRISAPNPSVRVPIPQHEELRDLQSSALPGYKRSLQSCFEVGPIRGLEAAYDAVSQVAAGPAQEKLQVLVIHGTDDSIVPYEEASKIKARVPQAEVVTVEGAAHNLVLQDGHWQIVAENLARFLKQDSVAV</sequence>
<dbReference type="InterPro" id="IPR029058">
    <property type="entry name" value="AB_hydrolase_fold"/>
</dbReference>
<organism evidence="2 3">
    <name type="scientific">Trametes pubescens</name>
    <name type="common">White-rot fungus</name>
    <dbReference type="NCBI Taxonomy" id="154538"/>
    <lineage>
        <taxon>Eukaryota</taxon>
        <taxon>Fungi</taxon>
        <taxon>Dikarya</taxon>
        <taxon>Basidiomycota</taxon>
        <taxon>Agaricomycotina</taxon>
        <taxon>Agaricomycetes</taxon>
        <taxon>Polyporales</taxon>
        <taxon>Polyporaceae</taxon>
        <taxon>Trametes</taxon>
    </lineage>
</organism>
<feature type="domain" description="AB hydrolase-1" evidence="1">
    <location>
        <begin position="29"/>
        <end position="210"/>
    </location>
</feature>
<gene>
    <name evidence="2" type="ORF">TRAPUB_10530</name>
</gene>
<dbReference type="Proteomes" id="UP000184267">
    <property type="component" value="Unassembled WGS sequence"/>
</dbReference>
<dbReference type="Pfam" id="PF12697">
    <property type="entry name" value="Abhydrolase_6"/>
    <property type="match status" value="1"/>
</dbReference>
<dbReference type="PANTHER" id="PTHR43433">
    <property type="entry name" value="HYDROLASE, ALPHA/BETA FOLD FAMILY PROTEIN"/>
    <property type="match status" value="1"/>
</dbReference>